<name>A0A448YNI5_BRENA</name>
<evidence type="ECO:0000313" key="8">
    <source>
        <dbReference type="Proteomes" id="UP000290900"/>
    </source>
</evidence>
<sequence>MAELVSGSISMGLGGFLAARSESQYYKAQASRERQLFFDNPDLMDEEVLDIVIDMGGSTETASHFIQDLRRQPKQMINFIIRFGRGLEEPADNRQLTSALTIGSGYFFGGFVPLMPYFFTSTVITGLLISVVVMLFTLFWFGYLKARISMGSECGTWTCVSEGLQMVLVGSLAAGSAWVLVYLIDR</sequence>
<dbReference type="InParanoid" id="A0A448YNI5"/>
<dbReference type="GO" id="GO:0005384">
    <property type="term" value="F:manganese ion transmembrane transporter activity"/>
    <property type="evidence" value="ECO:0007669"/>
    <property type="project" value="InterPro"/>
</dbReference>
<evidence type="ECO:0000256" key="1">
    <source>
        <dbReference type="ARBA" id="ARBA00004127"/>
    </source>
</evidence>
<dbReference type="EMBL" id="CAACVR010000023">
    <property type="protein sequence ID" value="VEU22433.1"/>
    <property type="molecule type" value="Genomic_DNA"/>
</dbReference>
<keyword evidence="4 6" id="KW-1133">Transmembrane helix</keyword>
<dbReference type="AlphaFoldDB" id="A0A448YNI5"/>
<evidence type="ECO:0000256" key="6">
    <source>
        <dbReference type="SAM" id="Phobius"/>
    </source>
</evidence>
<feature type="transmembrane region" description="Helical" evidence="6">
    <location>
        <begin position="117"/>
        <end position="143"/>
    </location>
</feature>
<comment type="subcellular location">
    <subcellularLocation>
        <location evidence="1">Endomembrane system</location>
        <topology evidence="1">Multi-pass membrane protein</topology>
    </subcellularLocation>
</comment>
<proteinExistence type="inferred from homology"/>
<dbReference type="GO" id="GO:0012505">
    <property type="term" value="C:endomembrane system"/>
    <property type="evidence" value="ECO:0007669"/>
    <property type="project" value="UniProtKB-SubCell"/>
</dbReference>
<dbReference type="STRING" id="13370.A0A448YNI5"/>
<dbReference type="OrthoDB" id="73465at2759"/>
<protein>
    <submittedName>
        <fullName evidence="7">DEKNAAC103685</fullName>
    </submittedName>
</protein>
<reference evidence="7 8" key="1">
    <citation type="submission" date="2018-12" db="EMBL/GenBank/DDBJ databases">
        <authorList>
            <person name="Tiukova I."/>
            <person name="Dainat J."/>
        </authorList>
    </citation>
    <scope>NUCLEOTIDE SEQUENCE [LARGE SCALE GENOMIC DNA]</scope>
</reference>
<dbReference type="GO" id="GO:0030026">
    <property type="term" value="P:intracellular manganese ion homeostasis"/>
    <property type="evidence" value="ECO:0007669"/>
    <property type="project" value="InterPro"/>
</dbReference>
<dbReference type="Pfam" id="PF01988">
    <property type="entry name" value="VIT1"/>
    <property type="match status" value="1"/>
</dbReference>
<accession>A0A448YNI5</accession>
<evidence type="ECO:0000313" key="7">
    <source>
        <dbReference type="EMBL" id="VEU22433.1"/>
    </source>
</evidence>
<feature type="transmembrane region" description="Helical" evidence="6">
    <location>
        <begin position="163"/>
        <end position="184"/>
    </location>
</feature>
<evidence type="ECO:0000256" key="4">
    <source>
        <dbReference type="ARBA" id="ARBA00022989"/>
    </source>
</evidence>
<dbReference type="PANTHER" id="PTHR31851">
    <property type="entry name" value="FE(2+)/MN(2+) TRANSPORTER PCL1"/>
    <property type="match status" value="1"/>
</dbReference>
<evidence type="ECO:0000256" key="5">
    <source>
        <dbReference type="ARBA" id="ARBA00023136"/>
    </source>
</evidence>
<dbReference type="InterPro" id="IPR008217">
    <property type="entry name" value="Ccc1_fam"/>
</dbReference>
<organism evidence="7 8">
    <name type="scientific">Brettanomyces naardenensis</name>
    <name type="common">Yeast</name>
    <dbReference type="NCBI Taxonomy" id="13370"/>
    <lineage>
        <taxon>Eukaryota</taxon>
        <taxon>Fungi</taxon>
        <taxon>Dikarya</taxon>
        <taxon>Ascomycota</taxon>
        <taxon>Saccharomycotina</taxon>
        <taxon>Pichiomycetes</taxon>
        <taxon>Pichiales</taxon>
        <taxon>Pichiaceae</taxon>
        <taxon>Brettanomyces</taxon>
    </lineage>
</organism>
<keyword evidence="5 6" id="KW-0472">Membrane</keyword>
<dbReference type="Proteomes" id="UP000290900">
    <property type="component" value="Unassembled WGS sequence"/>
</dbReference>
<keyword evidence="8" id="KW-1185">Reference proteome</keyword>
<keyword evidence="3 6" id="KW-0812">Transmembrane</keyword>
<evidence type="ECO:0000256" key="2">
    <source>
        <dbReference type="ARBA" id="ARBA00007049"/>
    </source>
</evidence>
<comment type="similarity">
    <text evidence="2">Belongs to the CCC1 family.</text>
</comment>
<evidence type="ECO:0000256" key="3">
    <source>
        <dbReference type="ARBA" id="ARBA00022692"/>
    </source>
</evidence>
<dbReference type="FunCoup" id="A0A448YNI5">
    <property type="interactions" value="39"/>
</dbReference>
<gene>
    <name evidence="7" type="ORF">BRENAR_LOCUS3164</name>
</gene>